<dbReference type="Gene3D" id="2.60.40.150">
    <property type="entry name" value="C2 domain"/>
    <property type="match status" value="1"/>
</dbReference>
<dbReference type="InterPro" id="IPR031468">
    <property type="entry name" value="SMP_LBD"/>
</dbReference>
<dbReference type="CDD" id="cd21670">
    <property type="entry name" value="SMP_ESyt"/>
    <property type="match status" value="1"/>
</dbReference>
<dbReference type="InterPro" id="IPR000008">
    <property type="entry name" value="C2_dom"/>
</dbReference>
<dbReference type="Proteomes" id="UP000235965">
    <property type="component" value="Unassembled WGS sequence"/>
</dbReference>
<dbReference type="Pfam" id="PF00168">
    <property type="entry name" value="C2"/>
    <property type="match status" value="1"/>
</dbReference>
<reference evidence="18 19" key="1">
    <citation type="submission" date="2017-12" db="EMBL/GenBank/DDBJ databases">
        <title>Hemimetabolous genomes reveal molecular basis of termite eusociality.</title>
        <authorList>
            <person name="Harrison M.C."/>
            <person name="Jongepier E."/>
            <person name="Robertson H.M."/>
            <person name="Arning N."/>
            <person name="Bitard-Feildel T."/>
            <person name="Chao H."/>
            <person name="Childers C.P."/>
            <person name="Dinh H."/>
            <person name="Doddapaneni H."/>
            <person name="Dugan S."/>
            <person name="Gowin J."/>
            <person name="Greiner C."/>
            <person name="Han Y."/>
            <person name="Hu H."/>
            <person name="Hughes D.S.T."/>
            <person name="Huylmans A.-K."/>
            <person name="Kemena C."/>
            <person name="Kremer L.P.M."/>
            <person name="Lee S.L."/>
            <person name="Lopez-Ezquerra A."/>
            <person name="Mallet L."/>
            <person name="Monroy-Kuhn J.M."/>
            <person name="Moser A."/>
            <person name="Murali S.C."/>
            <person name="Muzny D.M."/>
            <person name="Otani S."/>
            <person name="Piulachs M.-D."/>
            <person name="Poelchau M."/>
            <person name="Qu J."/>
            <person name="Schaub F."/>
            <person name="Wada-Katsumata A."/>
            <person name="Worley K.C."/>
            <person name="Xie Q."/>
            <person name="Ylla G."/>
            <person name="Poulsen M."/>
            <person name="Gibbs R.A."/>
            <person name="Schal C."/>
            <person name="Richards S."/>
            <person name="Belles X."/>
            <person name="Korb J."/>
            <person name="Bornberg-Bauer E."/>
        </authorList>
    </citation>
    <scope>NUCLEOTIDE SEQUENCE [LARGE SCALE GENOMIC DNA]</scope>
    <source>
        <tissue evidence="18">Whole body</tissue>
    </source>
</reference>
<evidence type="ECO:0000256" key="6">
    <source>
        <dbReference type="ARBA" id="ARBA00022692"/>
    </source>
</evidence>
<dbReference type="GO" id="GO:0005789">
    <property type="term" value="C:endoplasmic reticulum membrane"/>
    <property type="evidence" value="ECO:0007669"/>
    <property type="project" value="UniProtKB-SubCell"/>
</dbReference>
<dbReference type="GO" id="GO:0005509">
    <property type="term" value="F:calcium ion binding"/>
    <property type="evidence" value="ECO:0007669"/>
    <property type="project" value="TreeGrafter"/>
</dbReference>
<evidence type="ECO:0000256" key="13">
    <source>
        <dbReference type="ARBA" id="ARBA00023121"/>
    </source>
</evidence>
<evidence type="ECO:0000313" key="19">
    <source>
        <dbReference type="Proteomes" id="UP000235965"/>
    </source>
</evidence>
<keyword evidence="5" id="KW-1003">Cell membrane</keyword>
<keyword evidence="11 15" id="KW-1133">Transmembrane helix</keyword>
<dbReference type="OrthoDB" id="1029639at2759"/>
<evidence type="ECO:0000256" key="2">
    <source>
        <dbReference type="ARBA" id="ARBA00004477"/>
    </source>
</evidence>
<dbReference type="GO" id="GO:0035091">
    <property type="term" value="F:phosphatidylinositol binding"/>
    <property type="evidence" value="ECO:0007669"/>
    <property type="project" value="TreeGrafter"/>
</dbReference>
<evidence type="ECO:0000256" key="10">
    <source>
        <dbReference type="ARBA" id="ARBA00022837"/>
    </source>
</evidence>
<evidence type="ECO:0000256" key="5">
    <source>
        <dbReference type="ARBA" id="ARBA00022475"/>
    </source>
</evidence>
<dbReference type="FunFam" id="2.60.40.150:FF:000025">
    <property type="entry name" value="Extended synaptotagmin 2"/>
    <property type="match status" value="1"/>
</dbReference>
<feature type="domain" description="SMP-LTD" evidence="17">
    <location>
        <begin position="103"/>
        <end position="282"/>
    </location>
</feature>
<evidence type="ECO:0000256" key="11">
    <source>
        <dbReference type="ARBA" id="ARBA00022989"/>
    </source>
</evidence>
<dbReference type="SUPFAM" id="SSF49562">
    <property type="entry name" value="C2 domain (Calcium/lipid-binding domain, CaLB)"/>
    <property type="match status" value="1"/>
</dbReference>
<keyword evidence="14 15" id="KW-0472">Membrane</keyword>
<dbReference type="InterPro" id="IPR035892">
    <property type="entry name" value="C2_domain_sf"/>
</dbReference>
<dbReference type="GO" id="GO:0005886">
    <property type="term" value="C:plasma membrane"/>
    <property type="evidence" value="ECO:0007669"/>
    <property type="project" value="UniProtKB-SubCell"/>
</dbReference>
<evidence type="ECO:0000256" key="15">
    <source>
        <dbReference type="SAM" id="Phobius"/>
    </source>
</evidence>
<dbReference type="PANTHER" id="PTHR45761:SF1">
    <property type="entry name" value="EXTENDED SYNAPTOTAGMIN-LIKE PROTEIN 2, ISOFORM C"/>
    <property type="match status" value="1"/>
</dbReference>
<comment type="similarity">
    <text evidence="3">Belongs to the extended synaptotagmin family.</text>
</comment>
<accession>A0A2J7Q9R5</accession>
<dbReference type="PROSITE" id="PS50004">
    <property type="entry name" value="C2"/>
    <property type="match status" value="1"/>
</dbReference>
<evidence type="ECO:0000256" key="7">
    <source>
        <dbReference type="ARBA" id="ARBA00022723"/>
    </source>
</evidence>
<dbReference type="GO" id="GO:0031210">
    <property type="term" value="F:phosphatidylcholine binding"/>
    <property type="evidence" value="ECO:0007669"/>
    <property type="project" value="TreeGrafter"/>
</dbReference>
<evidence type="ECO:0008006" key="20">
    <source>
        <dbReference type="Google" id="ProtNLM"/>
    </source>
</evidence>
<dbReference type="GO" id="GO:0006869">
    <property type="term" value="P:lipid transport"/>
    <property type="evidence" value="ECO:0007669"/>
    <property type="project" value="UniProtKB-KW"/>
</dbReference>
<organism evidence="18 19">
    <name type="scientific">Cryptotermes secundus</name>
    <dbReference type="NCBI Taxonomy" id="105785"/>
    <lineage>
        <taxon>Eukaryota</taxon>
        <taxon>Metazoa</taxon>
        <taxon>Ecdysozoa</taxon>
        <taxon>Arthropoda</taxon>
        <taxon>Hexapoda</taxon>
        <taxon>Insecta</taxon>
        <taxon>Pterygota</taxon>
        <taxon>Neoptera</taxon>
        <taxon>Polyneoptera</taxon>
        <taxon>Dictyoptera</taxon>
        <taxon>Blattodea</taxon>
        <taxon>Blattoidea</taxon>
        <taxon>Termitoidae</taxon>
        <taxon>Kalotermitidae</taxon>
        <taxon>Cryptotermitinae</taxon>
        <taxon>Cryptotermes</taxon>
    </lineage>
</organism>
<dbReference type="Pfam" id="PF17047">
    <property type="entry name" value="SMP_LBD"/>
    <property type="match status" value="1"/>
</dbReference>
<comment type="subcellular location">
    <subcellularLocation>
        <location evidence="1">Cell membrane</location>
        <topology evidence="1">Peripheral membrane protein</topology>
    </subcellularLocation>
    <subcellularLocation>
        <location evidence="2">Endoplasmic reticulum membrane</location>
        <topology evidence="2">Multi-pass membrane protein</topology>
    </subcellularLocation>
</comment>
<keyword evidence="13" id="KW-0446">Lipid-binding</keyword>
<evidence type="ECO:0000256" key="12">
    <source>
        <dbReference type="ARBA" id="ARBA00023055"/>
    </source>
</evidence>
<evidence type="ECO:0000256" key="3">
    <source>
        <dbReference type="ARBA" id="ARBA00005867"/>
    </source>
</evidence>
<evidence type="ECO:0000256" key="1">
    <source>
        <dbReference type="ARBA" id="ARBA00004202"/>
    </source>
</evidence>
<evidence type="ECO:0000256" key="8">
    <source>
        <dbReference type="ARBA" id="ARBA00022737"/>
    </source>
</evidence>
<keyword evidence="12" id="KW-0445">Lipid transport</keyword>
<feature type="domain" description="C2" evidence="16">
    <location>
        <begin position="273"/>
        <end position="383"/>
    </location>
</feature>
<dbReference type="STRING" id="105785.A0A2J7Q9R5"/>
<evidence type="ECO:0000256" key="4">
    <source>
        <dbReference type="ARBA" id="ARBA00022448"/>
    </source>
</evidence>
<keyword evidence="10" id="KW-0106">Calcium</keyword>
<evidence type="ECO:0000259" key="16">
    <source>
        <dbReference type="PROSITE" id="PS50004"/>
    </source>
</evidence>
<dbReference type="EMBL" id="NEVH01016344">
    <property type="protein sequence ID" value="PNF25333.1"/>
    <property type="molecule type" value="Genomic_DNA"/>
</dbReference>
<keyword evidence="9" id="KW-0256">Endoplasmic reticulum</keyword>
<keyword evidence="6 15" id="KW-0812">Transmembrane</keyword>
<name>A0A2J7Q9R5_9NEOP</name>
<feature type="transmembrane region" description="Helical" evidence="15">
    <location>
        <begin position="36"/>
        <end position="61"/>
    </location>
</feature>
<dbReference type="GO" id="GO:0005544">
    <property type="term" value="F:calcium-dependent phospholipid binding"/>
    <property type="evidence" value="ECO:0007669"/>
    <property type="project" value="TreeGrafter"/>
</dbReference>
<sequence length="383" mass="43269">MTGASKEKTESIVRKKIGGTSILSVLYSFAKKISTVAIVYLIGYFEFSAAWLIGPVVLSVIREEWKKENELRRNVAKAAALCNEKEVILARVDDLPSWVFFPDVERVEWLNRILRQVWPNVNHYAKTLIKDVIEPNVRTSLEAYKLNGFRFERMNLGSIPLRIGGIKVYDRNVLRSEIIMDMDIFYAGDCDISFTVGGIKGGIKDFQIHGMMRVVMKPLITSMPLVGGLQVYFLNNPTIDFNLVGMADLLDMPGLSDILRRVIVEQVASMMVLPNKLPIRLSDDVPATVLKMPEPEGVLRVHVVEAKQLMKMDIGVLGKGKSDPYVIITVGAQEFRSQTINNTVNPKWDFWCESIVYESQGQALEVHLYDADDLSKKDERLGR</sequence>
<evidence type="ECO:0000259" key="17">
    <source>
        <dbReference type="PROSITE" id="PS51847"/>
    </source>
</evidence>
<keyword evidence="8" id="KW-0677">Repeat</keyword>
<dbReference type="PANTHER" id="PTHR45761">
    <property type="entry name" value="EXTENDED SYNAPTOTAGMIN-LIKE PROTEIN 2, ISOFORM C"/>
    <property type="match status" value="1"/>
</dbReference>
<protein>
    <recommendedName>
        <fullName evidence="20">Extended synaptotagmin-2</fullName>
    </recommendedName>
</protein>
<keyword evidence="4" id="KW-0813">Transport</keyword>
<gene>
    <name evidence="18" type="ORF">B7P43_G10919</name>
</gene>
<dbReference type="PROSITE" id="PS51847">
    <property type="entry name" value="SMP"/>
    <property type="match status" value="1"/>
</dbReference>
<dbReference type="GO" id="GO:0008429">
    <property type="term" value="F:phosphatidylethanolamine binding"/>
    <property type="evidence" value="ECO:0007669"/>
    <property type="project" value="TreeGrafter"/>
</dbReference>
<evidence type="ECO:0000256" key="14">
    <source>
        <dbReference type="ARBA" id="ARBA00023136"/>
    </source>
</evidence>
<keyword evidence="7" id="KW-0479">Metal-binding</keyword>
<evidence type="ECO:0000256" key="9">
    <source>
        <dbReference type="ARBA" id="ARBA00022824"/>
    </source>
</evidence>
<evidence type="ECO:0000313" key="18">
    <source>
        <dbReference type="EMBL" id="PNF25333.1"/>
    </source>
</evidence>
<keyword evidence="19" id="KW-1185">Reference proteome</keyword>
<comment type="caution">
    <text evidence="18">The sequence shown here is derived from an EMBL/GenBank/DDBJ whole genome shotgun (WGS) entry which is preliminary data.</text>
</comment>
<dbReference type="InterPro" id="IPR051634">
    <property type="entry name" value="Extended_Synaptotagmin"/>
</dbReference>
<proteinExistence type="inferred from homology"/>
<dbReference type="SMART" id="SM00239">
    <property type="entry name" value="C2"/>
    <property type="match status" value="1"/>
</dbReference>
<dbReference type="InterPro" id="IPR039010">
    <property type="entry name" value="Synaptotagmin_SMP"/>
</dbReference>
<dbReference type="AlphaFoldDB" id="A0A2J7Q9R5"/>